<dbReference type="EMBL" id="FQZC01000005">
    <property type="protein sequence ID" value="SHJ95173.1"/>
    <property type="molecule type" value="Genomic_DNA"/>
</dbReference>
<comment type="caution">
    <text evidence="1">The sequence shown here is derived from an EMBL/GenBank/DDBJ whole genome shotgun (WGS) entry which is preliminary data.</text>
</comment>
<accession>A0ABY1IQV2</accession>
<dbReference type="Proteomes" id="UP000184290">
    <property type="component" value="Unassembled WGS sequence"/>
</dbReference>
<reference evidence="1 2" key="1">
    <citation type="submission" date="2016-11" db="EMBL/GenBank/DDBJ databases">
        <authorList>
            <person name="Varghese N."/>
            <person name="Submissions S."/>
        </authorList>
    </citation>
    <scope>NUCLEOTIDE SEQUENCE [LARGE SCALE GENOMIC DNA]</scope>
    <source>
        <strain evidence="1 2">DSM 21988</strain>
    </source>
</reference>
<gene>
    <name evidence="1" type="ORF">SAMN02745911_3796</name>
</gene>
<evidence type="ECO:0000313" key="1">
    <source>
        <dbReference type="EMBL" id="SHJ95173.1"/>
    </source>
</evidence>
<protein>
    <recommendedName>
        <fullName evidence="3">Phage protein</fullName>
    </recommendedName>
</protein>
<sequence>MDSPTPPYLDMYRKRHKRSKTFVSGTYLGVPMMMQTQPREVIRVVGDQEVITMQTIALIDWADLAAPPAYGDAVVVGPSSYRVRTYLLQGDGFARIELDNA</sequence>
<organism evidence="1 2">
    <name type="scientific">Aureimonas altamirensis DSM 21988</name>
    <dbReference type="NCBI Taxonomy" id="1121026"/>
    <lineage>
        <taxon>Bacteria</taxon>
        <taxon>Pseudomonadati</taxon>
        <taxon>Pseudomonadota</taxon>
        <taxon>Alphaproteobacteria</taxon>
        <taxon>Hyphomicrobiales</taxon>
        <taxon>Aurantimonadaceae</taxon>
        <taxon>Aureimonas</taxon>
    </lineage>
</organism>
<evidence type="ECO:0008006" key="3">
    <source>
        <dbReference type="Google" id="ProtNLM"/>
    </source>
</evidence>
<proteinExistence type="predicted"/>
<evidence type="ECO:0000313" key="2">
    <source>
        <dbReference type="Proteomes" id="UP000184290"/>
    </source>
</evidence>
<name>A0ABY1IQV2_9HYPH</name>
<keyword evidence="2" id="KW-1185">Reference proteome</keyword>